<dbReference type="PANTHER" id="PTHR23098">
    <property type="entry name" value="AGAP001331-PA-RELATED"/>
    <property type="match status" value="1"/>
</dbReference>
<evidence type="ECO:0000256" key="2">
    <source>
        <dbReference type="ARBA" id="ARBA00016807"/>
    </source>
</evidence>
<evidence type="ECO:0000313" key="9">
    <source>
        <dbReference type="RefSeq" id="XP_024873832.1"/>
    </source>
</evidence>
<protein>
    <recommendedName>
        <fullName evidence="2">Regulatory protein zeste</fullName>
    </recommendedName>
</protein>
<dbReference type="GO" id="GO:0005634">
    <property type="term" value="C:nucleus"/>
    <property type="evidence" value="ECO:0007669"/>
    <property type="project" value="TreeGrafter"/>
</dbReference>
<dbReference type="RefSeq" id="XP_024873832.1">
    <property type="nucleotide sequence ID" value="XM_025018064.1"/>
</dbReference>
<dbReference type="Proteomes" id="UP000504618">
    <property type="component" value="Unplaced"/>
</dbReference>
<dbReference type="InterPro" id="IPR028002">
    <property type="entry name" value="Myb_DNA-bind_5"/>
</dbReference>
<sequence length="321" mass="36696">MNVTYKQREILLDSLKQHPEIIRGRVSRKSESRKELKDIWEQITNKLNSSGEGPVKTIQEWIKSWSDWKMYVLKKETNRRRNVQGTGGGPPKIVNFTDLETQLLEILTPEAAGLANIPQAGFKSKKGTEKPHPEVPEVLEVPERSVQNEILDDFEVLDIDKVPIIYCDDDLGNSTTRTQSGYTFEEDEDKENVNCEPKNKKRKAGLLENSLSEIVNCSDPSSTTAVSCNNRSTKYGSSDKKKIKVDCSYNETEQVKKKNEKQPVALPEKIKSLNEISHLMLRVQEETLELNRQELQLRKDALKTQKGILEELKEMKKLLCP</sequence>
<accession>A0A6J1PVB7</accession>
<keyword evidence="3" id="KW-0805">Transcription regulation</keyword>
<evidence type="ECO:0000256" key="3">
    <source>
        <dbReference type="ARBA" id="ARBA00023015"/>
    </source>
</evidence>
<dbReference type="AlphaFoldDB" id="A0A6J1PVB7"/>
<evidence type="ECO:0000256" key="5">
    <source>
        <dbReference type="ARBA" id="ARBA00025466"/>
    </source>
</evidence>
<evidence type="ECO:0000256" key="1">
    <source>
        <dbReference type="ARBA" id="ARBA00011764"/>
    </source>
</evidence>
<name>A0A6J1PVB7_9HYME</name>
<keyword evidence="8" id="KW-1185">Reference proteome</keyword>
<evidence type="ECO:0000259" key="7">
    <source>
        <dbReference type="Pfam" id="PF13873"/>
    </source>
</evidence>
<keyword evidence="4" id="KW-0804">Transcription</keyword>
<dbReference type="GeneID" id="112455863"/>
<dbReference type="PANTHER" id="PTHR23098:SF16">
    <property type="entry name" value="REGULATORY PROTEIN ZESTE"/>
    <property type="match status" value="1"/>
</dbReference>
<organism evidence="8 9">
    <name type="scientific">Temnothorax curvispinosus</name>
    <dbReference type="NCBI Taxonomy" id="300111"/>
    <lineage>
        <taxon>Eukaryota</taxon>
        <taxon>Metazoa</taxon>
        <taxon>Ecdysozoa</taxon>
        <taxon>Arthropoda</taxon>
        <taxon>Hexapoda</taxon>
        <taxon>Insecta</taxon>
        <taxon>Pterygota</taxon>
        <taxon>Neoptera</taxon>
        <taxon>Endopterygota</taxon>
        <taxon>Hymenoptera</taxon>
        <taxon>Apocrita</taxon>
        <taxon>Aculeata</taxon>
        <taxon>Formicoidea</taxon>
        <taxon>Formicidae</taxon>
        <taxon>Myrmicinae</taxon>
        <taxon>Temnothorax</taxon>
    </lineage>
</organism>
<dbReference type="Pfam" id="PF13873">
    <property type="entry name" value="Myb_DNA-bind_5"/>
    <property type="match status" value="1"/>
</dbReference>
<gene>
    <name evidence="9" type="primary">LOC112455863</name>
</gene>
<feature type="coiled-coil region" evidence="6">
    <location>
        <begin position="285"/>
        <end position="312"/>
    </location>
</feature>
<reference evidence="9" key="1">
    <citation type="submission" date="2025-08" db="UniProtKB">
        <authorList>
            <consortium name="RefSeq"/>
        </authorList>
    </citation>
    <scope>IDENTIFICATION</scope>
    <source>
        <tissue evidence="9">Whole body</tissue>
    </source>
</reference>
<evidence type="ECO:0000256" key="4">
    <source>
        <dbReference type="ARBA" id="ARBA00023163"/>
    </source>
</evidence>
<dbReference type="OrthoDB" id="7536195at2759"/>
<feature type="domain" description="Myb/SANT-like DNA-binding" evidence="7">
    <location>
        <begin position="1"/>
        <end position="73"/>
    </location>
</feature>
<evidence type="ECO:0000256" key="6">
    <source>
        <dbReference type="SAM" id="Coils"/>
    </source>
</evidence>
<comment type="subunit">
    <text evidence="1">Self-associates forming complexes of several hundred monomers.</text>
</comment>
<comment type="function">
    <text evidence="5">Involved in transvection phenomena (= synapsis-dependent gene expression), where the synaptic pairing of chromosomes carrying genes with which zeste interacts influences the expression of these genes. Zeste binds to DNA and stimulates transcription from a nearby promoter.</text>
</comment>
<keyword evidence="6" id="KW-0175">Coiled coil</keyword>
<evidence type="ECO:0000313" key="8">
    <source>
        <dbReference type="Proteomes" id="UP000504618"/>
    </source>
</evidence>
<proteinExistence type="predicted"/>